<dbReference type="InterPro" id="IPR043502">
    <property type="entry name" value="DNA/RNA_pol_sf"/>
</dbReference>
<dbReference type="Gene3D" id="3.30.70.270">
    <property type="match status" value="1"/>
</dbReference>
<dbReference type="PANTHER" id="PTHR37984:SF11">
    <property type="entry name" value="INTEGRASE CATALYTIC DOMAIN-CONTAINING PROTEIN"/>
    <property type="match status" value="1"/>
</dbReference>
<dbReference type="OrthoDB" id="10068383at2759"/>
<reference evidence="1" key="1">
    <citation type="submission" date="2021-10" db="EMBL/GenBank/DDBJ databases">
        <title>Tropical sea cucumber genome reveals ecological adaptation and Cuvierian tubules defense mechanism.</title>
        <authorList>
            <person name="Chen T."/>
        </authorList>
    </citation>
    <scope>NUCLEOTIDE SEQUENCE</scope>
    <source>
        <strain evidence="1">Nanhai2018</strain>
        <tissue evidence="1">Muscle</tissue>
    </source>
</reference>
<dbReference type="EMBL" id="JAIZAY010000007">
    <property type="protein sequence ID" value="KAJ8038564.1"/>
    <property type="molecule type" value="Genomic_DNA"/>
</dbReference>
<dbReference type="InterPro" id="IPR050951">
    <property type="entry name" value="Retrovirus_Pol_polyprotein"/>
</dbReference>
<sequence length="351" mass="40175">MPPPTTSAISTSSANQSTAVSINLPSLPTFQLHAGNTAVRWDKYIRRLENMFIALNVVNDEQKRALLLHYAGEVMDVFDTLTITGTDYATAKQKLNEYMWPKRNVKYERFAFRETKQLSDESIDVFQTKLQRLASTCDFTNKDAEIKSQMIRGCTSNKLCRLALREDKPPSDLLKLVRSLEISKLHATACELNLVRVVKQISTNAESTDSIVNQYRDLFHGMGKLKDVQCTLHEDKSISPVTQRHRRIPFHVRKLVKEELQRLQALDIIEPVGHEPTPWVSPIEIVKKQKQDDSIRIRVDMREANKAIQRERHVKPTTDDIISDLTGCSVFAKLDLNSGYHQIELDPKSRH</sequence>
<name>A0A9Q1HA27_HOLLE</name>
<comment type="caution">
    <text evidence="1">The sequence shown here is derived from an EMBL/GenBank/DDBJ whole genome shotgun (WGS) entry which is preliminary data.</text>
</comment>
<dbReference type="PANTHER" id="PTHR37984">
    <property type="entry name" value="PROTEIN CBG26694"/>
    <property type="match status" value="1"/>
</dbReference>
<organism evidence="1 2">
    <name type="scientific">Holothuria leucospilota</name>
    <name type="common">Black long sea cucumber</name>
    <name type="synonym">Mertensiothuria leucospilota</name>
    <dbReference type="NCBI Taxonomy" id="206669"/>
    <lineage>
        <taxon>Eukaryota</taxon>
        <taxon>Metazoa</taxon>
        <taxon>Echinodermata</taxon>
        <taxon>Eleutherozoa</taxon>
        <taxon>Echinozoa</taxon>
        <taxon>Holothuroidea</taxon>
        <taxon>Aspidochirotacea</taxon>
        <taxon>Aspidochirotida</taxon>
        <taxon>Holothuriidae</taxon>
        <taxon>Holothuria</taxon>
    </lineage>
</organism>
<proteinExistence type="predicted"/>
<dbReference type="AlphaFoldDB" id="A0A9Q1HA27"/>
<dbReference type="Proteomes" id="UP001152320">
    <property type="component" value="Chromosome 7"/>
</dbReference>
<dbReference type="SUPFAM" id="SSF56672">
    <property type="entry name" value="DNA/RNA polymerases"/>
    <property type="match status" value="1"/>
</dbReference>
<dbReference type="InterPro" id="IPR043128">
    <property type="entry name" value="Rev_trsase/Diguanyl_cyclase"/>
</dbReference>
<gene>
    <name evidence="1" type="ORF">HOLleu_16023</name>
</gene>
<protein>
    <submittedName>
        <fullName evidence="1">Uncharacterized protein</fullName>
    </submittedName>
</protein>
<keyword evidence="2" id="KW-1185">Reference proteome</keyword>
<accession>A0A9Q1HA27</accession>
<evidence type="ECO:0000313" key="2">
    <source>
        <dbReference type="Proteomes" id="UP001152320"/>
    </source>
</evidence>
<dbReference type="Gene3D" id="3.10.10.10">
    <property type="entry name" value="HIV Type 1 Reverse Transcriptase, subunit A, domain 1"/>
    <property type="match status" value="1"/>
</dbReference>
<evidence type="ECO:0000313" key="1">
    <source>
        <dbReference type="EMBL" id="KAJ8038564.1"/>
    </source>
</evidence>